<gene>
    <name evidence="1" type="ORF">Fcan01_23655</name>
</gene>
<accession>A0A226D963</accession>
<protein>
    <submittedName>
        <fullName evidence="1">Anthranilate O-methyltransferase 2</fullName>
    </submittedName>
</protein>
<reference evidence="1 2" key="1">
    <citation type="submission" date="2015-12" db="EMBL/GenBank/DDBJ databases">
        <title>The genome of Folsomia candida.</title>
        <authorList>
            <person name="Faddeeva A."/>
            <person name="Derks M.F."/>
            <person name="Anvar Y."/>
            <person name="Smit S."/>
            <person name="Van Straalen N."/>
            <person name="Roelofs D."/>
        </authorList>
    </citation>
    <scope>NUCLEOTIDE SEQUENCE [LARGE SCALE GENOMIC DNA]</scope>
    <source>
        <strain evidence="1 2">VU population</strain>
        <tissue evidence="1">Whole body</tissue>
    </source>
</reference>
<comment type="caution">
    <text evidence="1">The sequence shown here is derived from an EMBL/GenBank/DDBJ whole genome shotgun (WGS) entry which is preliminary data.</text>
</comment>
<name>A0A226D963_FOLCA</name>
<sequence length="237" mass="26684">MEKVLRRKINQGIEVVLLEQDNFMAEETWTKTGVKINYDETFKGKYQLDSYVLRVTEHALVGPGNPKLRIASSLHIDEVTAEYQFFESWFLCLSKTGEFNSNFDQAWNKFKDLARTHKSGIFSGDELAQCFAGIRSYTKVTQFAIGVLTKAVVLKDPERQSVPFSEVANLLTLAITVVKNRYICHILVLYRDRLWASRQYTTAIGEQVLGSLRDGLKTSLVAAAAAALTSHNPANLN</sequence>
<dbReference type="AlphaFoldDB" id="A0A226D963"/>
<keyword evidence="1" id="KW-0808">Transferase</keyword>
<dbReference type="GO" id="GO:0032259">
    <property type="term" value="P:methylation"/>
    <property type="evidence" value="ECO:0007669"/>
    <property type="project" value="UniProtKB-KW"/>
</dbReference>
<dbReference type="EMBL" id="LNIX01000029">
    <property type="protein sequence ID" value="OXA41394.1"/>
    <property type="molecule type" value="Genomic_DNA"/>
</dbReference>
<dbReference type="GO" id="GO:0008168">
    <property type="term" value="F:methyltransferase activity"/>
    <property type="evidence" value="ECO:0007669"/>
    <property type="project" value="UniProtKB-KW"/>
</dbReference>
<evidence type="ECO:0000313" key="2">
    <source>
        <dbReference type="Proteomes" id="UP000198287"/>
    </source>
</evidence>
<keyword evidence="1" id="KW-0489">Methyltransferase</keyword>
<keyword evidence="2" id="KW-1185">Reference proteome</keyword>
<proteinExistence type="predicted"/>
<evidence type="ECO:0000313" key="1">
    <source>
        <dbReference type="EMBL" id="OXA41394.1"/>
    </source>
</evidence>
<dbReference type="Proteomes" id="UP000198287">
    <property type="component" value="Unassembled WGS sequence"/>
</dbReference>
<organism evidence="1 2">
    <name type="scientific">Folsomia candida</name>
    <name type="common">Springtail</name>
    <dbReference type="NCBI Taxonomy" id="158441"/>
    <lineage>
        <taxon>Eukaryota</taxon>
        <taxon>Metazoa</taxon>
        <taxon>Ecdysozoa</taxon>
        <taxon>Arthropoda</taxon>
        <taxon>Hexapoda</taxon>
        <taxon>Collembola</taxon>
        <taxon>Entomobryomorpha</taxon>
        <taxon>Isotomoidea</taxon>
        <taxon>Isotomidae</taxon>
        <taxon>Proisotominae</taxon>
        <taxon>Folsomia</taxon>
    </lineage>
</organism>